<feature type="domain" description="PDZ" evidence="6">
    <location>
        <begin position="91"/>
        <end position="173"/>
    </location>
</feature>
<dbReference type="SMART" id="SM00228">
    <property type="entry name" value="PDZ"/>
    <property type="match status" value="1"/>
</dbReference>
<evidence type="ECO:0000256" key="4">
    <source>
        <dbReference type="ARBA" id="ARBA00022825"/>
    </source>
</evidence>
<evidence type="ECO:0000256" key="5">
    <source>
        <dbReference type="RuleBase" id="RU004404"/>
    </source>
</evidence>
<dbReference type="FunFam" id="2.30.42.10:FF:000063">
    <property type="entry name" value="Peptidase, S41 family"/>
    <property type="match status" value="1"/>
</dbReference>
<dbReference type="PANTHER" id="PTHR32060:SF30">
    <property type="entry name" value="CARBOXY-TERMINAL PROCESSING PROTEASE CTPA"/>
    <property type="match status" value="1"/>
</dbReference>
<keyword evidence="2 5" id="KW-0645">Protease</keyword>
<dbReference type="Gene3D" id="3.90.226.10">
    <property type="entry name" value="2-enoyl-CoA Hydratase, Chain A, domain 1"/>
    <property type="match status" value="1"/>
</dbReference>
<dbReference type="CDD" id="cd06782">
    <property type="entry name" value="cpPDZ_CPP-like"/>
    <property type="match status" value="1"/>
</dbReference>
<keyword evidence="4 5" id="KW-0720">Serine protease</keyword>
<dbReference type="GO" id="GO:0007165">
    <property type="term" value="P:signal transduction"/>
    <property type="evidence" value="ECO:0007669"/>
    <property type="project" value="TreeGrafter"/>
</dbReference>
<dbReference type="RefSeq" id="WP_307260268.1">
    <property type="nucleotide sequence ID" value="NZ_JAUSVL010000001.1"/>
</dbReference>
<dbReference type="SUPFAM" id="SSF52096">
    <property type="entry name" value="ClpP/crotonase"/>
    <property type="match status" value="1"/>
</dbReference>
<dbReference type="InterPro" id="IPR001478">
    <property type="entry name" value="PDZ"/>
</dbReference>
<proteinExistence type="inferred from homology"/>
<dbReference type="CDD" id="cd07560">
    <property type="entry name" value="Peptidase_S41_CPP"/>
    <property type="match status" value="1"/>
</dbReference>
<dbReference type="EMBL" id="JAUSVL010000001">
    <property type="protein sequence ID" value="MDQ0288929.1"/>
    <property type="molecule type" value="Genomic_DNA"/>
</dbReference>
<gene>
    <name evidence="7" type="ORF">J3R75_001036</name>
</gene>
<sequence>MQRSKACLTILSLVLAINACIGYRVFSNEAEKTGADEVFQHIDTLMEVMQIIRKNYVDIDKVDYQELIRGAMEGMTSKLDPYSAFLPPTDFQSLMEDTEGEFGGIGVTISVKDSVLTVVSPIAGTPGAKAGIINGDQIIKIDQEPLEDVAVDKAVARLRGKPGTTVAITIYRPATDETIDLTLERALIPLVSVADATVLNGTRIGHVRITQFMEPTAGQLQAVLEDFVKKDVAGLIIDLRNNPGGLLDSAVDICSFFLPPGQLVVSVEGRENKKIERSHEDGFKFPADKPVLLLINGGSASAAEITAGCLSDTGRAILLGEKTFGKGSVQNVVQLQDGSALKLTIAKYYTPSRRVIHEHGIEPDIEDKLSPQDIIAIIKNEGDMDKLLAIDKQLKRAVEVLNSYLAFDSGKGTNFKNLRSQAVPAKAATP</sequence>
<evidence type="ECO:0000313" key="7">
    <source>
        <dbReference type="EMBL" id="MDQ0288929.1"/>
    </source>
</evidence>
<reference evidence="7" key="1">
    <citation type="submission" date="2023-07" db="EMBL/GenBank/DDBJ databases">
        <title>Genomic Encyclopedia of Type Strains, Phase IV (KMG-IV): sequencing the most valuable type-strain genomes for metagenomic binning, comparative biology and taxonomic classification.</title>
        <authorList>
            <person name="Goeker M."/>
        </authorList>
    </citation>
    <scope>NUCLEOTIDE SEQUENCE</scope>
    <source>
        <strain evidence="7">DSM 24202</strain>
    </source>
</reference>
<dbReference type="Proteomes" id="UP001238163">
    <property type="component" value="Unassembled WGS sequence"/>
</dbReference>
<dbReference type="AlphaFoldDB" id="A0AAE3VEA7"/>
<dbReference type="SUPFAM" id="SSF50156">
    <property type="entry name" value="PDZ domain-like"/>
    <property type="match status" value="1"/>
</dbReference>
<dbReference type="EC" id="3.4.21.102" evidence="7"/>
<dbReference type="GO" id="GO:0004252">
    <property type="term" value="F:serine-type endopeptidase activity"/>
    <property type="evidence" value="ECO:0007669"/>
    <property type="project" value="UniProtKB-EC"/>
</dbReference>
<dbReference type="Gene3D" id="2.30.42.10">
    <property type="match status" value="1"/>
</dbReference>
<dbReference type="Pfam" id="PF22694">
    <property type="entry name" value="CtpB_N-like"/>
    <property type="match status" value="1"/>
</dbReference>
<dbReference type="InterPro" id="IPR004447">
    <property type="entry name" value="Peptidase_S41A"/>
</dbReference>
<dbReference type="PANTHER" id="PTHR32060">
    <property type="entry name" value="TAIL-SPECIFIC PROTEASE"/>
    <property type="match status" value="1"/>
</dbReference>
<dbReference type="InterPro" id="IPR036034">
    <property type="entry name" value="PDZ_sf"/>
</dbReference>
<dbReference type="Pfam" id="PF03572">
    <property type="entry name" value="Peptidase_S41"/>
    <property type="match status" value="1"/>
</dbReference>
<evidence type="ECO:0000313" key="8">
    <source>
        <dbReference type="Proteomes" id="UP001238163"/>
    </source>
</evidence>
<protein>
    <submittedName>
        <fullName evidence="7">Carboxyl-terminal processing protease</fullName>
        <ecNumber evidence="7">3.4.21.102</ecNumber>
    </submittedName>
</protein>
<dbReference type="SMART" id="SM00245">
    <property type="entry name" value="TSPc"/>
    <property type="match status" value="1"/>
</dbReference>
<dbReference type="InterPro" id="IPR055210">
    <property type="entry name" value="CtpA/B_N"/>
</dbReference>
<dbReference type="Pfam" id="PF13180">
    <property type="entry name" value="PDZ_2"/>
    <property type="match status" value="1"/>
</dbReference>
<dbReference type="InterPro" id="IPR005151">
    <property type="entry name" value="Tail-specific_protease"/>
</dbReference>
<comment type="caution">
    <text evidence="7">The sequence shown here is derived from an EMBL/GenBank/DDBJ whole genome shotgun (WGS) entry which is preliminary data.</text>
</comment>
<evidence type="ECO:0000256" key="3">
    <source>
        <dbReference type="ARBA" id="ARBA00022801"/>
    </source>
</evidence>
<dbReference type="NCBIfam" id="TIGR00225">
    <property type="entry name" value="prc"/>
    <property type="match status" value="1"/>
</dbReference>
<comment type="similarity">
    <text evidence="1 5">Belongs to the peptidase S41A family.</text>
</comment>
<keyword evidence="8" id="KW-1185">Reference proteome</keyword>
<dbReference type="GO" id="GO:0030288">
    <property type="term" value="C:outer membrane-bounded periplasmic space"/>
    <property type="evidence" value="ECO:0007669"/>
    <property type="project" value="TreeGrafter"/>
</dbReference>
<accession>A0AAE3VEA7</accession>
<evidence type="ECO:0000256" key="2">
    <source>
        <dbReference type="ARBA" id="ARBA00022670"/>
    </source>
</evidence>
<organism evidence="7 8">
    <name type="scientific">Oligosphaera ethanolica</name>
    <dbReference type="NCBI Taxonomy" id="760260"/>
    <lineage>
        <taxon>Bacteria</taxon>
        <taxon>Pseudomonadati</taxon>
        <taxon>Lentisphaerota</taxon>
        <taxon>Oligosphaeria</taxon>
        <taxon>Oligosphaerales</taxon>
        <taxon>Oligosphaeraceae</taxon>
        <taxon>Oligosphaera</taxon>
    </lineage>
</organism>
<evidence type="ECO:0000256" key="1">
    <source>
        <dbReference type="ARBA" id="ARBA00009179"/>
    </source>
</evidence>
<dbReference type="InterPro" id="IPR029045">
    <property type="entry name" value="ClpP/crotonase-like_dom_sf"/>
</dbReference>
<dbReference type="PROSITE" id="PS50106">
    <property type="entry name" value="PDZ"/>
    <property type="match status" value="1"/>
</dbReference>
<dbReference type="GO" id="GO:0006508">
    <property type="term" value="P:proteolysis"/>
    <property type="evidence" value="ECO:0007669"/>
    <property type="project" value="UniProtKB-KW"/>
</dbReference>
<dbReference type="Gene3D" id="3.30.750.44">
    <property type="match status" value="1"/>
</dbReference>
<name>A0AAE3VEA7_9BACT</name>
<evidence type="ECO:0000259" key="6">
    <source>
        <dbReference type="PROSITE" id="PS50106"/>
    </source>
</evidence>
<keyword evidence="3 5" id="KW-0378">Hydrolase</keyword>